<keyword evidence="11" id="KW-1185">Reference proteome</keyword>
<dbReference type="GO" id="GO:0055085">
    <property type="term" value="P:transmembrane transport"/>
    <property type="evidence" value="ECO:0007669"/>
    <property type="project" value="InterPro"/>
</dbReference>
<dbReference type="KEGG" id="aqt:FN924_17255"/>
<comment type="similarity">
    <text evidence="8">Belongs to the binding-protein-dependent transport system permease family.</text>
</comment>
<comment type="subcellular location">
    <subcellularLocation>
        <location evidence="1">Cell inner membrane</location>
        <topology evidence="1">Multi-pass membrane protein</topology>
    </subcellularLocation>
    <subcellularLocation>
        <location evidence="8">Cell membrane</location>
        <topology evidence="8">Multi-pass membrane protein</topology>
    </subcellularLocation>
</comment>
<organism evidence="10 11">
    <name type="scientific">Radiobacillus deserti</name>
    <dbReference type="NCBI Taxonomy" id="2594883"/>
    <lineage>
        <taxon>Bacteria</taxon>
        <taxon>Bacillati</taxon>
        <taxon>Bacillota</taxon>
        <taxon>Bacilli</taxon>
        <taxon>Bacillales</taxon>
        <taxon>Bacillaceae</taxon>
        <taxon>Radiobacillus</taxon>
    </lineage>
</organism>
<feature type="transmembrane region" description="Helical" evidence="8">
    <location>
        <begin position="145"/>
        <end position="168"/>
    </location>
</feature>
<protein>
    <submittedName>
        <fullName evidence="10">ABC transporter permease subunit</fullName>
    </submittedName>
</protein>
<dbReference type="InterPro" id="IPR035906">
    <property type="entry name" value="MetI-like_sf"/>
</dbReference>
<keyword evidence="2 8" id="KW-0813">Transport</keyword>
<feature type="transmembrane region" description="Helical" evidence="8">
    <location>
        <begin position="20"/>
        <end position="45"/>
    </location>
</feature>
<keyword evidence="3" id="KW-1003">Cell membrane</keyword>
<feature type="transmembrane region" description="Helical" evidence="8">
    <location>
        <begin position="77"/>
        <end position="100"/>
    </location>
</feature>
<evidence type="ECO:0000256" key="4">
    <source>
        <dbReference type="ARBA" id="ARBA00022519"/>
    </source>
</evidence>
<evidence type="ECO:0000259" key="9">
    <source>
        <dbReference type="PROSITE" id="PS50928"/>
    </source>
</evidence>
<dbReference type="GO" id="GO:0005886">
    <property type="term" value="C:plasma membrane"/>
    <property type="evidence" value="ECO:0007669"/>
    <property type="project" value="UniProtKB-SubCell"/>
</dbReference>
<keyword evidence="5 8" id="KW-0812">Transmembrane</keyword>
<keyword evidence="7 8" id="KW-0472">Membrane</keyword>
<dbReference type="InterPro" id="IPR000515">
    <property type="entry name" value="MetI-like"/>
</dbReference>
<evidence type="ECO:0000256" key="1">
    <source>
        <dbReference type="ARBA" id="ARBA00004429"/>
    </source>
</evidence>
<dbReference type="OrthoDB" id="9782004at2"/>
<keyword evidence="6 8" id="KW-1133">Transmembrane helix</keyword>
<feature type="transmembrane region" description="Helical" evidence="8">
    <location>
        <begin position="189"/>
        <end position="211"/>
    </location>
</feature>
<evidence type="ECO:0000256" key="6">
    <source>
        <dbReference type="ARBA" id="ARBA00022989"/>
    </source>
</evidence>
<dbReference type="SUPFAM" id="SSF161098">
    <property type="entry name" value="MetI-like"/>
    <property type="match status" value="1"/>
</dbReference>
<dbReference type="Proteomes" id="UP000315215">
    <property type="component" value="Chromosome"/>
</dbReference>
<dbReference type="AlphaFoldDB" id="A0A516KK51"/>
<evidence type="ECO:0000256" key="7">
    <source>
        <dbReference type="ARBA" id="ARBA00023136"/>
    </source>
</evidence>
<dbReference type="Gene3D" id="1.10.3720.10">
    <property type="entry name" value="MetI-like"/>
    <property type="match status" value="1"/>
</dbReference>
<sequence length="281" mass="31791">MEWKRGVLMWFIKASGKRKIVEFIGLSIFLIFFFGPLVNLLLLAFSGEWQYPEALPQAWSLEWWSFVLQDDSIVRSMWLSFLIATIVTLISLIICIPAAYAFARIQFPLRRFFLFSFLLTNAFPKMGLYVAIAVLFYQLNIMNTFTGIILIHVINTLMFMTWIPSAAFENVHRSQEEAARDAGASPLRVFWHITLPMAKPGIIVASVFTFLSSLDEAEGTFLVGIPDYQTMPVIMYSIIADYPSTAGAVFSVILTLPTIILLLAARRFVGAESFANGLRMK</sequence>
<evidence type="ECO:0000256" key="8">
    <source>
        <dbReference type="RuleBase" id="RU363032"/>
    </source>
</evidence>
<evidence type="ECO:0000256" key="5">
    <source>
        <dbReference type="ARBA" id="ARBA00022692"/>
    </source>
</evidence>
<reference evidence="10 11" key="1">
    <citation type="submission" date="2019-07" db="EMBL/GenBank/DDBJ databases">
        <authorList>
            <person name="Li J."/>
        </authorList>
    </citation>
    <scope>NUCLEOTIDE SEQUENCE [LARGE SCALE GENOMIC DNA]</scope>
    <source>
        <strain evidence="10 11">TKL69</strain>
    </source>
</reference>
<dbReference type="Pfam" id="PF00528">
    <property type="entry name" value="BPD_transp_1"/>
    <property type="match status" value="1"/>
</dbReference>
<name>A0A516KK51_9BACI</name>
<gene>
    <name evidence="10" type="ORF">FN924_17255</name>
</gene>
<evidence type="ECO:0000313" key="11">
    <source>
        <dbReference type="Proteomes" id="UP000315215"/>
    </source>
</evidence>
<dbReference type="EMBL" id="CP041666">
    <property type="protein sequence ID" value="QDP41765.1"/>
    <property type="molecule type" value="Genomic_DNA"/>
</dbReference>
<feature type="transmembrane region" description="Helical" evidence="8">
    <location>
        <begin position="112"/>
        <end position="139"/>
    </location>
</feature>
<feature type="transmembrane region" description="Helical" evidence="8">
    <location>
        <begin position="245"/>
        <end position="265"/>
    </location>
</feature>
<evidence type="ECO:0000313" key="10">
    <source>
        <dbReference type="EMBL" id="QDP41765.1"/>
    </source>
</evidence>
<evidence type="ECO:0000256" key="3">
    <source>
        <dbReference type="ARBA" id="ARBA00022475"/>
    </source>
</evidence>
<feature type="domain" description="ABC transmembrane type-1" evidence="9">
    <location>
        <begin position="77"/>
        <end position="265"/>
    </location>
</feature>
<dbReference type="PANTHER" id="PTHR43357:SF4">
    <property type="entry name" value="INNER MEMBRANE ABC TRANSPORTER PERMEASE PROTEIN YDCV"/>
    <property type="match status" value="1"/>
</dbReference>
<keyword evidence="4" id="KW-0997">Cell inner membrane</keyword>
<accession>A0A516KK51</accession>
<dbReference type="CDD" id="cd06261">
    <property type="entry name" value="TM_PBP2"/>
    <property type="match status" value="1"/>
</dbReference>
<proteinExistence type="inferred from homology"/>
<dbReference type="PROSITE" id="PS50928">
    <property type="entry name" value="ABC_TM1"/>
    <property type="match status" value="1"/>
</dbReference>
<dbReference type="PANTHER" id="PTHR43357">
    <property type="entry name" value="INNER MEMBRANE ABC TRANSPORTER PERMEASE PROTEIN YDCV"/>
    <property type="match status" value="1"/>
</dbReference>
<evidence type="ECO:0000256" key="2">
    <source>
        <dbReference type="ARBA" id="ARBA00022448"/>
    </source>
</evidence>